<dbReference type="Gene3D" id="3.40.630.10">
    <property type="entry name" value="Zn peptidases"/>
    <property type="match status" value="1"/>
</dbReference>
<proteinExistence type="predicted"/>
<organism evidence="4 5">
    <name type="scientific">Aurantiacibacter marinus</name>
    <dbReference type="NCBI Taxonomy" id="874156"/>
    <lineage>
        <taxon>Bacteria</taxon>
        <taxon>Pseudomonadati</taxon>
        <taxon>Pseudomonadota</taxon>
        <taxon>Alphaproteobacteria</taxon>
        <taxon>Sphingomonadales</taxon>
        <taxon>Erythrobacteraceae</taxon>
        <taxon>Aurantiacibacter</taxon>
    </lineage>
</organism>
<dbReference type="GO" id="GO:0008235">
    <property type="term" value="F:metalloexopeptidase activity"/>
    <property type="evidence" value="ECO:0007669"/>
    <property type="project" value="InterPro"/>
</dbReference>
<gene>
    <name evidence="4" type="ORF">AAV99_09210</name>
</gene>
<dbReference type="Proteomes" id="UP000053455">
    <property type="component" value="Unassembled WGS sequence"/>
</dbReference>
<dbReference type="AlphaFoldDB" id="A0A0H0XMS0"/>
<protein>
    <submittedName>
        <fullName evidence="4">Peptidase M28</fullName>
    </submittedName>
</protein>
<feature type="domain" description="Peptidase M28" evidence="3">
    <location>
        <begin position="109"/>
        <end position="311"/>
    </location>
</feature>
<reference evidence="4 5" key="1">
    <citation type="submission" date="2015-04" db="EMBL/GenBank/DDBJ databases">
        <title>The draft genome sequence of Erythrobacter marinus HWDM-33.</title>
        <authorList>
            <person name="Zhuang L."/>
            <person name="Liu Y."/>
            <person name="Shao Z."/>
        </authorList>
    </citation>
    <scope>NUCLEOTIDE SEQUENCE [LARGE SCALE GENOMIC DNA]</scope>
    <source>
        <strain evidence="4 5">HWDM-33</strain>
    </source>
</reference>
<evidence type="ECO:0000256" key="2">
    <source>
        <dbReference type="SAM" id="SignalP"/>
    </source>
</evidence>
<keyword evidence="5" id="KW-1185">Reference proteome</keyword>
<dbReference type="InterPro" id="IPR007484">
    <property type="entry name" value="Peptidase_M28"/>
</dbReference>
<accession>A0A0H0XMS0</accession>
<dbReference type="GO" id="GO:0006508">
    <property type="term" value="P:proteolysis"/>
    <property type="evidence" value="ECO:0007669"/>
    <property type="project" value="InterPro"/>
</dbReference>
<dbReference type="STRING" id="874156.GCA_001021555_01475"/>
<name>A0A0H0XMS0_9SPHN</name>
<feature type="signal peptide" evidence="2">
    <location>
        <begin position="1"/>
        <end position="20"/>
    </location>
</feature>
<dbReference type="PANTHER" id="PTHR12147:SF26">
    <property type="entry name" value="PEPTIDASE M28 DOMAIN-CONTAINING PROTEIN"/>
    <property type="match status" value="1"/>
</dbReference>
<evidence type="ECO:0000256" key="1">
    <source>
        <dbReference type="SAM" id="MobiDB-lite"/>
    </source>
</evidence>
<dbReference type="RefSeq" id="WP_047093683.1">
    <property type="nucleotide sequence ID" value="NZ_LBHU01000002.1"/>
</dbReference>
<feature type="region of interest" description="Disordered" evidence="1">
    <location>
        <begin position="451"/>
        <end position="476"/>
    </location>
</feature>
<dbReference type="InterPro" id="IPR045175">
    <property type="entry name" value="M28_fam"/>
</dbReference>
<dbReference type="PANTHER" id="PTHR12147">
    <property type="entry name" value="METALLOPEPTIDASE M28 FAMILY MEMBER"/>
    <property type="match status" value="1"/>
</dbReference>
<feature type="chain" id="PRO_5002588845" evidence="2">
    <location>
        <begin position="21"/>
        <end position="476"/>
    </location>
</feature>
<sequence>MRYLLMTAAVIAAPIAPATAQDDPAAPVSQERLQSNVETMISFGTRHTLSSYDDPERGIGAALNWGRAEFDEASVACGDCLETLFVEDMRSGRRIPEPVLIRNALAIQWGSERPNEVVIIQGHIDSRGSDVMDADVEAPGANDNASGSALVLEAARALSQRQYPTTIIYALLSGEEQGLYGGNVLADYVTSQGWTVKAVLNNDVVGGSCGSDGVCDADHVRVFSEGVRADADDATRAAMRSRGGANDSPSRNLSRFLDTLAERTEGGLDVRQTWRSDRMGRGGDHLPFLDRGYPAIRLSVAIEDYDHQHQDLRVEDGVTYGDTADEMDFPYLAQVTRLNVRAADVLARAPMPPVVTAAGAVRTSTLLQWDSAPDVAAYRIYRRRTDEAYWGNEPVLTVDTGTEAMDEYRTSGSASVESDATVILTSDEGLSVELVAQRGDDWIFGVSSVASDGSESPVSSAVPGGGFYPLPIDTED</sequence>
<dbReference type="Pfam" id="PF04389">
    <property type="entry name" value="Peptidase_M28"/>
    <property type="match status" value="1"/>
</dbReference>
<evidence type="ECO:0000259" key="3">
    <source>
        <dbReference type="Pfam" id="PF04389"/>
    </source>
</evidence>
<dbReference type="PATRIC" id="fig|874156.12.peg.1887"/>
<comment type="caution">
    <text evidence="4">The sequence shown here is derived from an EMBL/GenBank/DDBJ whole genome shotgun (WGS) entry which is preliminary data.</text>
</comment>
<dbReference type="EMBL" id="LBHU01000002">
    <property type="protein sequence ID" value="KLI63868.1"/>
    <property type="molecule type" value="Genomic_DNA"/>
</dbReference>
<evidence type="ECO:0000313" key="5">
    <source>
        <dbReference type="Proteomes" id="UP000053455"/>
    </source>
</evidence>
<dbReference type="OrthoDB" id="9787436at2"/>
<keyword evidence="2" id="KW-0732">Signal</keyword>
<evidence type="ECO:0000313" key="4">
    <source>
        <dbReference type="EMBL" id="KLI63868.1"/>
    </source>
</evidence>
<dbReference type="SUPFAM" id="SSF53187">
    <property type="entry name" value="Zn-dependent exopeptidases"/>
    <property type="match status" value="1"/>
</dbReference>